<dbReference type="NCBIfam" id="TIGR01439">
    <property type="entry name" value="lp_hng_hel_AbrB"/>
    <property type="match status" value="1"/>
</dbReference>
<feature type="domain" description="SpoVT-AbrB" evidence="1">
    <location>
        <begin position="8"/>
        <end position="53"/>
    </location>
</feature>
<dbReference type="SUPFAM" id="SSF89447">
    <property type="entry name" value="AbrB/MazE/MraZ-like"/>
    <property type="match status" value="1"/>
</dbReference>
<gene>
    <name evidence="2" type="ORF">DFR49_2590</name>
</gene>
<dbReference type="GO" id="GO:0003677">
    <property type="term" value="F:DNA binding"/>
    <property type="evidence" value="ECO:0007669"/>
    <property type="project" value="InterPro"/>
</dbReference>
<proteinExistence type="predicted"/>
<evidence type="ECO:0000259" key="1">
    <source>
        <dbReference type="SMART" id="SM00966"/>
    </source>
</evidence>
<dbReference type="OrthoDB" id="7160352at2"/>
<name>A0A397P645_9SPHN</name>
<sequence>MAATALTTVVSTKGQVILPKAIREQRHWPAGTRLTVEETPEGVVLKPAPLFPETSVAALFGSLAYKGSAKSIAEMDEAVAAEARRRARG</sequence>
<accession>A0A397P645</accession>
<evidence type="ECO:0000313" key="2">
    <source>
        <dbReference type="EMBL" id="RIA44348.1"/>
    </source>
</evidence>
<dbReference type="AlphaFoldDB" id="A0A397P645"/>
<organism evidence="2 3">
    <name type="scientific">Hephaestia caeni</name>
    <dbReference type="NCBI Taxonomy" id="645617"/>
    <lineage>
        <taxon>Bacteria</taxon>
        <taxon>Pseudomonadati</taxon>
        <taxon>Pseudomonadota</taxon>
        <taxon>Alphaproteobacteria</taxon>
        <taxon>Sphingomonadales</taxon>
        <taxon>Sphingomonadaceae</taxon>
        <taxon>Hephaestia</taxon>
    </lineage>
</organism>
<comment type="caution">
    <text evidence="2">The sequence shown here is derived from an EMBL/GenBank/DDBJ whole genome shotgun (WGS) entry which is preliminary data.</text>
</comment>
<dbReference type="RefSeq" id="WP_119036012.1">
    <property type="nucleotide sequence ID" value="NZ_QXDC01000003.1"/>
</dbReference>
<dbReference type="Gene3D" id="2.10.260.10">
    <property type="match status" value="1"/>
</dbReference>
<reference evidence="2 3" key="1">
    <citation type="submission" date="2018-08" db="EMBL/GenBank/DDBJ databases">
        <title>Genomic Encyclopedia of Type Strains, Phase IV (KMG-IV): sequencing the most valuable type-strain genomes for metagenomic binning, comparative biology and taxonomic classification.</title>
        <authorList>
            <person name="Goeker M."/>
        </authorList>
    </citation>
    <scope>NUCLEOTIDE SEQUENCE [LARGE SCALE GENOMIC DNA]</scope>
    <source>
        <strain evidence="2 3">DSM 25527</strain>
    </source>
</reference>
<dbReference type="InterPro" id="IPR007159">
    <property type="entry name" value="SpoVT-AbrB_dom"/>
</dbReference>
<keyword evidence="3" id="KW-1185">Reference proteome</keyword>
<dbReference type="Proteomes" id="UP000266568">
    <property type="component" value="Unassembled WGS sequence"/>
</dbReference>
<dbReference type="Pfam" id="PF04014">
    <property type="entry name" value="MazE_antitoxin"/>
    <property type="match status" value="1"/>
</dbReference>
<dbReference type="InterPro" id="IPR037914">
    <property type="entry name" value="SpoVT-AbrB_sf"/>
</dbReference>
<dbReference type="SMART" id="SM00966">
    <property type="entry name" value="SpoVT_AbrB"/>
    <property type="match status" value="1"/>
</dbReference>
<dbReference type="EMBL" id="QXDC01000003">
    <property type="protein sequence ID" value="RIA44348.1"/>
    <property type="molecule type" value="Genomic_DNA"/>
</dbReference>
<evidence type="ECO:0000313" key="3">
    <source>
        <dbReference type="Proteomes" id="UP000266568"/>
    </source>
</evidence>
<protein>
    <submittedName>
        <fullName evidence="2">AbrB family transcriptional regulator</fullName>
    </submittedName>
</protein>